<reference evidence="2 3" key="1">
    <citation type="submission" date="2024-04" db="EMBL/GenBank/DDBJ databases">
        <title>Isolation of an actinomycete strain from pig manure.</title>
        <authorList>
            <person name="Gong T."/>
            <person name="Yu Z."/>
            <person name="An M."/>
            <person name="Wei C."/>
            <person name="Yang W."/>
            <person name="Liu L."/>
        </authorList>
    </citation>
    <scope>NUCLEOTIDE SEQUENCE [LARGE SCALE GENOMIC DNA]</scope>
    <source>
        <strain evidence="2 3">ZF39</strain>
    </source>
</reference>
<proteinExistence type="predicted"/>
<evidence type="ECO:0000256" key="1">
    <source>
        <dbReference type="SAM" id="MobiDB-lite"/>
    </source>
</evidence>
<organism evidence="2 3">
    <name type="scientific">Ammonicoccus fulvus</name>
    <dbReference type="NCBI Taxonomy" id="3138240"/>
    <lineage>
        <taxon>Bacteria</taxon>
        <taxon>Bacillati</taxon>
        <taxon>Actinomycetota</taxon>
        <taxon>Actinomycetes</taxon>
        <taxon>Propionibacteriales</taxon>
        <taxon>Propionibacteriaceae</taxon>
        <taxon>Ammonicoccus</taxon>
    </lineage>
</organism>
<gene>
    <name evidence="2" type="ORF">AADG42_11245</name>
</gene>
<dbReference type="Proteomes" id="UP001442841">
    <property type="component" value="Chromosome"/>
</dbReference>
<evidence type="ECO:0000313" key="2">
    <source>
        <dbReference type="EMBL" id="XAN07855.1"/>
    </source>
</evidence>
<keyword evidence="3" id="KW-1185">Reference proteome</keyword>
<dbReference type="RefSeq" id="WP_425309313.1">
    <property type="nucleotide sequence ID" value="NZ_CP154795.1"/>
</dbReference>
<accession>A0ABZ3FT27</accession>
<sequence length="49" mass="5262">MTERPDEPNEQQNDLEELNSEGAGLGAGADNTFEPEEDEDAPVEGTQEG</sequence>
<protein>
    <submittedName>
        <fullName evidence="2">Uncharacterized protein</fullName>
    </submittedName>
</protein>
<feature type="region of interest" description="Disordered" evidence="1">
    <location>
        <begin position="1"/>
        <end position="49"/>
    </location>
</feature>
<name>A0ABZ3FT27_9ACTN</name>
<evidence type="ECO:0000313" key="3">
    <source>
        <dbReference type="Proteomes" id="UP001442841"/>
    </source>
</evidence>
<feature type="compositionally biased region" description="Acidic residues" evidence="1">
    <location>
        <begin position="33"/>
        <end position="42"/>
    </location>
</feature>
<dbReference type="EMBL" id="CP154795">
    <property type="protein sequence ID" value="XAN07855.1"/>
    <property type="molecule type" value="Genomic_DNA"/>
</dbReference>